<dbReference type="GO" id="GO:0004174">
    <property type="term" value="F:electron-transferring-flavoprotein dehydrogenase activity"/>
    <property type="evidence" value="ECO:0007669"/>
    <property type="project" value="TreeGrafter"/>
</dbReference>
<sequence>MFCDVKAFWSSYAESKLTAAARGEMKGGHSSLWLFGEQVAFSGDAVSAPPGQERKADGGLQAQVREKELKLEVLLIEKSSGDKLADGPSAAGYDALSGVFLKATCRRPVSVRRPAAYSSDISQGPERPSAQGEEELLTFGAQHFSCHAAILLSAASCCAPQMRRKRGVGSRAVPGWLCLSALVLAWTALPESVPLALPSARPVAKKKVVVIGGGFAGLAAVRRLRRDFEVTLVDAKEFFEFSPGMIRPYTQPQLYGRLVLDYRSLCNKMKVAWIWGAAKKIDEKEVVVQLSNTSTKNAQLLALPYDYCIISAGCHYSSNLWYASLLGKDRERSLEGRRERIDSEHAKLSELAARGAHVAVIGAGYVGVEYAAELRYYYPTLQITLVGGNRGVCPSMCPGARKYIKNHLEKNNITTISGTRYSEANSTLFWKKVGRPPPERVFKSVGMQPHCEFLPSACLSSKGWVKVTPTLQVVSRSGDGDPQDSLFAAGKVFAVGNCADDVPGILPLPKNSYPAEEMAAHAVRNIRRSEKNRPLKPLHWAWPSSVCATSLGPKDGVLLVNQKLPGSGFVAMRGRTVVWLKEIIRWSKVDECRMGLFGTLCSARAASEKQAEILIVDNCRLGAGWMAVARGPSKGQLWPLCCKWDWIAETLDAMGQSEVYDVGSGSCDQEGRCLLDYAAMTVLAEPKAAKEGLTALHYAAFAGSGITPLMLAAPGSPGKSLQELKIRVVLVVQSPIDEAH</sequence>
<comment type="similarity">
    <text evidence="1">Belongs to the FAD-dependent oxidoreductase family.</text>
</comment>
<dbReference type="PANTHER" id="PTHR43735">
    <property type="entry name" value="APOPTOSIS-INDUCING FACTOR 1"/>
    <property type="match status" value="1"/>
</dbReference>
<keyword evidence="3" id="KW-0274">FAD</keyword>
<reference evidence="6 7" key="1">
    <citation type="submission" date="2016-02" db="EMBL/GenBank/DDBJ databases">
        <title>Genome analysis of coral dinoflagellate symbionts highlights evolutionary adaptations to a symbiotic lifestyle.</title>
        <authorList>
            <person name="Aranda M."/>
            <person name="Li Y."/>
            <person name="Liew Y.J."/>
            <person name="Baumgarten S."/>
            <person name="Simakov O."/>
            <person name="Wilson M."/>
            <person name="Piel J."/>
            <person name="Ashoor H."/>
            <person name="Bougouffa S."/>
            <person name="Bajic V.B."/>
            <person name="Ryu T."/>
            <person name="Ravasi T."/>
            <person name="Bayer T."/>
            <person name="Micklem G."/>
            <person name="Kim H."/>
            <person name="Bhak J."/>
            <person name="Lajeunesse T.C."/>
            <person name="Voolstra C.R."/>
        </authorList>
    </citation>
    <scope>NUCLEOTIDE SEQUENCE [LARGE SCALE GENOMIC DNA]</scope>
    <source>
        <strain evidence="6 7">CCMP2467</strain>
    </source>
</reference>
<evidence type="ECO:0000313" key="6">
    <source>
        <dbReference type="EMBL" id="OLP82071.1"/>
    </source>
</evidence>
<protein>
    <submittedName>
        <fullName evidence="6">Apoptosis-inducing factor-like A</fullName>
    </submittedName>
</protein>
<dbReference type="Gene3D" id="3.50.50.100">
    <property type="match status" value="1"/>
</dbReference>
<dbReference type="AlphaFoldDB" id="A0A1Q9CGL5"/>
<dbReference type="Pfam" id="PF07992">
    <property type="entry name" value="Pyr_redox_2"/>
    <property type="match status" value="1"/>
</dbReference>
<accession>A0A1Q9CGL5</accession>
<dbReference type="PRINTS" id="PR00411">
    <property type="entry name" value="PNDRDTASEI"/>
</dbReference>
<evidence type="ECO:0000313" key="7">
    <source>
        <dbReference type="Proteomes" id="UP000186817"/>
    </source>
</evidence>
<evidence type="ECO:0000256" key="4">
    <source>
        <dbReference type="ARBA" id="ARBA00023002"/>
    </source>
</evidence>
<dbReference type="PRINTS" id="PR00368">
    <property type="entry name" value="FADPNR"/>
</dbReference>
<dbReference type="OrthoDB" id="202203at2759"/>
<keyword evidence="2" id="KW-0285">Flavoprotein</keyword>
<comment type="caution">
    <text evidence="6">The sequence shown here is derived from an EMBL/GenBank/DDBJ whole genome shotgun (WGS) entry which is preliminary data.</text>
</comment>
<dbReference type="EMBL" id="LSRX01001226">
    <property type="protein sequence ID" value="OLP82071.1"/>
    <property type="molecule type" value="Genomic_DNA"/>
</dbReference>
<dbReference type="SUPFAM" id="SSF51905">
    <property type="entry name" value="FAD/NAD(P)-binding domain"/>
    <property type="match status" value="2"/>
</dbReference>
<dbReference type="GO" id="GO:0050660">
    <property type="term" value="F:flavin adenine dinucleotide binding"/>
    <property type="evidence" value="ECO:0007669"/>
    <property type="project" value="TreeGrafter"/>
</dbReference>
<dbReference type="Proteomes" id="UP000186817">
    <property type="component" value="Unassembled WGS sequence"/>
</dbReference>
<dbReference type="InterPro" id="IPR036188">
    <property type="entry name" value="FAD/NAD-bd_sf"/>
</dbReference>
<keyword evidence="7" id="KW-1185">Reference proteome</keyword>
<organism evidence="6 7">
    <name type="scientific">Symbiodinium microadriaticum</name>
    <name type="common">Dinoflagellate</name>
    <name type="synonym">Zooxanthella microadriatica</name>
    <dbReference type="NCBI Taxonomy" id="2951"/>
    <lineage>
        <taxon>Eukaryota</taxon>
        <taxon>Sar</taxon>
        <taxon>Alveolata</taxon>
        <taxon>Dinophyceae</taxon>
        <taxon>Suessiales</taxon>
        <taxon>Symbiodiniaceae</taxon>
        <taxon>Symbiodinium</taxon>
    </lineage>
</organism>
<proteinExistence type="inferred from homology"/>
<keyword evidence="4" id="KW-0560">Oxidoreductase</keyword>
<dbReference type="GO" id="GO:0005737">
    <property type="term" value="C:cytoplasm"/>
    <property type="evidence" value="ECO:0007669"/>
    <property type="project" value="TreeGrafter"/>
</dbReference>
<evidence type="ECO:0000259" key="5">
    <source>
        <dbReference type="Pfam" id="PF07992"/>
    </source>
</evidence>
<evidence type="ECO:0000256" key="1">
    <source>
        <dbReference type="ARBA" id="ARBA00006442"/>
    </source>
</evidence>
<name>A0A1Q9CGL5_SYMMI</name>
<feature type="domain" description="FAD/NAD(P)-binding" evidence="5">
    <location>
        <begin position="206"/>
        <end position="499"/>
    </location>
</feature>
<dbReference type="PANTHER" id="PTHR43735:SF3">
    <property type="entry name" value="FERROPTOSIS SUPPRESSOR PROTEIN 1"/>
    <property type="match status" value="1"/>
</dbReference>
<evidence type="ECO:0000256" key="3">
    <source>
        <dbReference type="ARBA" id="ARBA00022827"/>
    </source>
</evidence>
<evidence type="ECO:0000256" key="2">
    <source>
        <dbReference type="ARBA" id="ARBA00022630"/>
    </source>
</evidence>
<gene>
    <name evidence="6" type="primary">aifA</name>
    <name evidence="6" type="ORF">AK812_SmicGene37307</name>
</gene>
<dbReference type="InterPro" id="IPR023753">
    <property type="entry name" value="FAD/NAD-binding_dom"/>
</dbReference>